<dbReference type="InterPro" id="IPR010310">
    <property type="entry name" value="T7SS_ESAT-6-like"/>
</dbReference>
<gene>
    <name evidence="2" type="ORF">FB460_1215</name>
</gene>
<name>A0A542ZSS4_9ACTN</name>
<evidence type="ECO:0000313" key="3">
    <source>
        <dbReference type="Proteomes" id="UP000316196"/>
    </source>
</evidence>
<comment type="caution">
    <text evidence="2">The sequence shown here is derived from an EMBL/GenBank/DDBJ whole genome shotgun (WGS) entry which is preliminary data.</text>
</comment>
<comment type="similarity">
    <text evidence="1">Belongs to the WXG100 family.</text>
</comment>
<organism evidence="2 3">
    <name type="scientific">Propioniferax innocua</name>
    <dbReference type="NCBI Taxonomy" id="1753"/>
    <lineage>
        <taxon>Bacteria</taxon>
        <taxon>Bacillati</taxon>
        <taxon>Actinomycetota</taxon>
        <taxon>Actinomycetes</taxon>
        <taxon>Propionibacteriales</taxon>
        <taxon>Propionibacteriaceae</taxon>
        <taxon>Propioniferax</taxon>
    </lineage>
</organism>
<dbReference type="SUPFAM" id="SSF140453">
    <property type="entry name" value="EsxAB dimer-like"/>
    <property type="match status" value="1"/>
</dbReference>
<dbReference type="NCBIfam" id="TIGR03930">
    <property type="entry name" value="WXG100_ESAT6"/>
    <property type="match status" value="1"/>
</dbReference>
<reference evidence="2 3" key="1">
    <citation type="submission" date="2019-06" db="EMBL/GenBank/DDBJ databases">
        <title>Sequencing the genomes of 1000 actinobacteria strains.</title>
        <authorList>
            <person name="Klenk H.-P."/>
        </authorList>
    </citation>
    <scope>NUCLEOTIDE SEQUENCE [LARGE SCALE GENOMIC DNA]</scope>
    <source>
        <strain evidence="2 3">DSM 8251</strain>
    </source>
</reference>
<evidence type="ECO:0000313" key="2">
    <source>
        <dbReference type="EMBL" id="TQL63403.1"/>
    </source>
</evidence>
<sequence>MSDQVVVGSSYLNEAANDLRMAKEKMVGLRDDMKQNLQTYTASWDGPAKTAYQGVLTEWDQSINDMETIIQTLSTTVSTIGGNYTHTERSIEGQW</sequence>
<dbReference type="RefSeq" id="WP_142093128.1">
    <property type="nucleotide sequence ID" value="NZ_BAAAMD010000002.1"/>
</dbReference>
<dbReference type="AlphaFoldDB" id="A0A542ZSS4"/>
<accession>A0A542ZSS4</accession>
<protein>
    <recommendedName>
        <fullName evidence="1">ESAT-6-like protein</fullName>
    </recommendedName>
</protein>
<dbReference type="Proteomes" id="UP000316196">
    <property type="component" value="Unassembled WGS sequence"/>
</dbReference>
<dbReference type="EMBL" id="VFOR01000001">
    <property type="protein sequence ID" value="TQL63403.1"/>
    <property type="molecule type" value="Genomic_DNA"/>
</dbReference>
<keyword evidence="3" id="KW-1185">Reference proteome</keyword>
<evidence type="ECO:0000256" key="1">
    <source>
        <dbReference type="RuleBase" id="RU362001"/>
    </source>
</evidence>
<dbReference type="Gene3D" id="1.10.287.1060">
    <property type="entry name" value="ESAT-6-like"/>
    <property type="match status" value="1"/>
</dbReference>
<proteinExistence type="inferred from homology"/>
<dbReference type="Pfam" id="PF06013">
    <property type="entry name" value="WXG100"/>
    <property type="match status" value="1"/>
</dbReference>
<dbReference type="OrthoDB" id="4278078at2"/>
<dbReference type="InterPro" id="IPR036689">
    <property type="entry name" value="ESAT-6-like_sf"/>
</dbReference>